<keyword evidence="2" id="KW-0002">3D-structure</keyword>
<proteinExistence type="evidence at protein level"/>
<evidence type="ECO:0000313" key="1">
    <source>
        <dbReference type="EMBL" id="BBG06556.1"/>
    </source>
</evidence>
<organism evidence="1">
    <name type="scientific">Streptomyces sp</name>
    <dbReference type="NCBI Taxonomy" id="1931"/>
    <lineage>
        <taxon>Bacteria</taxon>
        <taxon>Bacillati</taxon>
        <taxon>Actinomycetota</taxon>
        <taxon>Actinomycetes</taxon>
        <taxon>Kitasatosporales</taxon>
        <taxon>Streptomycetaceae</taxon>
        <taxon>Streptomyces</taxon>
    </lineage>
</organism>
<evidence type="ECO:0007829" key="2">
    <source>
        <dbReference type="PDB" id="8ZT4"/>
    </source>
</evidence>
<accession>A0ACD6B9E2</accession>
<reference evidence="1" key="1">
    <citation type="journal article" date="2019" name="Nat. Commun.">
        <title>Aminoacyl sulfonamide assembly in SB-203208 biosynthesis.</title>
        <authorList>
            <person name="Hu Z."/>
            <person name="Awakawa T."/>
            <person name="Ma Z."/>
            <person name="Abe I."/>
        </authorList>
    </citation>
    <scope>NUCLEOTIDE SEQUENCE</scope>
    <source>
        <strain evidence="1">NCIMB 40513</strain>
    </source>
</reference>
<name>A0ACD6B9E2_STRSQ</name>
<gene>
    <name evidence="1" type="primary">sbzG</name>
</gene>
<sequence length="85" mass="8988">MDPLMASVAEAVRRRAQAPPPAAGLDPDAELSALGVTSLGVAGLIVDLEEEFSFQFPADAVTPEVFHTLRTLTDSVRALCRHQSG</sequence>
<reference evidence="2" key="2">
    <citation type="journal article" date="2024" name="Nat. Commun.">
        <title>Structure-function analysis of carrier protein-dependent 2-sulfamoylacetyl transferase in the biosynthesis of altemicidin.</title>
        <authorList>
            <person name="Zhu Y."/>
            <person name="Mori T."/>
            <person name="Karasawa M."/>
            <person name="Shirai K."/>
            <person name="Cheng W."/>
            <person name="Terada T."/>
            <person name="Awakawa T."/>
            <person name="Abe I."/>
        </authorList>
    </citation>
    <scope>X-RAY CRYSTALLOGRAPHY (2.60 ANGSTROMS) OF 1-85</scope>
</reference>
<accession>A0A3T0ZHH1</accession>
<dbReference type="PDB" id="8ZT4">
    <property type="method" value="X-ray"/>
    <property type="resolution" value="2.60 A"/>
    <property type="chains" value="A/B=1-85"/>
</dbReference>
<protein>
    <submittedName>
        <fullName evidence="1">Carrier protein</fullName>
    </submittedName>
</protein>
<dbReference type="EMBL" id="LC420052">
    <property type="protein sequence ID" value="BBG06556.1"/>
    <property type="molecule type" value="Genomic_DNA"/>
</dbReference>